<accession>A0A166F1F0</accession>
<dbReference type="Pfam" id="PF09820">
    <property type="entry name" value="AAA-ATPase_like"/>
    <property type="match status" value="1"/>
</dbReference>
<dbReference type="Pfam" id="PF08011">
    <property type="entry name" value="PDDEXK_9"/>
    <property type="match status" value="1"/>
</dbReference>
<dbReference type="SUPFAM" id="SSF52540">
    <property type="entry name" value="P-loop containing nucleoside triphosphate hydrolases"/>
    <property type="match status" value="1"/>
</dbReference>
<dbReference type="InterPro" id="IPR012547">
    <property type="entry name" value="PDDEXK_9"/>
</dbReference>
<keyword evidence="3" id="KW-1185">Reference proteome</keyword>
<organism evidence="2 3">
    <name type="scientific">Methanobrevibacter filiformis</name>
    <dbReference type="NCBI Taxonomy" id="55758"/>
    <lineage>
        <taxon>Archaea</taxon>
        <taxon>Methanobacteriati</taxon>
        <taxon>Methanobacteriota</taxon>
        <taxon>Methanomada group</taxon>
        <taxon>Methanobacteria</taxon>
        <taxon>Methanobacteriales</taxon>
        <taxon>Methanobacteriaceae</taxon>
        <taxon>Methanobrevibacter</taxon>
    </lineage>
</organism>
<dbReference type="InterPro" id="IPR027417">
    <property type="entry name" value="P-loop_NTPase"/>
</dbReference>
<proteinExistence type="predicted"/>
<dbReference type="AlphaFoldDB" id="A0A166F1F0"/>
<name>A0A166F1F0_9EURY</name>
<protein>
    <submittedName>
        <fullName evidence="2">Putative AAA-ATPase</fullName>
    </submittedName>
</protein>
<dbReference type="Gene3D" id="3.40.50.300">
    <property type="entry name" value="P-loop containing nucleotide triphosphate hydrolases"/>
    <property type="match status" value="1"/>
</dbReference>
<reference evidence="2 3" key="1">
    <citation type="submission" date="2016-04" db="EMBL/GenBank/DDBJ databases">
        <title>Genome sequence of Methanobrevibacter filiformis DSM 11501.</title>
        <authorList>
            <person name="Poehlein A."/>
            <person name="Seedorf H."/>
            <person name="Daniel R."/>
        </authorList>
    </citation>
    <scope>NUCLEOTIDE SEQUENCE [LARGE SCALE GENOMIC DNA]</scope>
    <source>
        <strain evidence="2 3">DSM 11501</strain>
    </source>
</reference>
<dbReference type="PANTHER" id="PTHR34825">
    <property type="entry name" value="CONSERVED PROTEIN, WITH A WEAK D-GALACTARATE DEHYDRATASE/ALTRONATE HYDROLASE DOMAIN"/>
    <property type="match status" value="1"/>
</dbReference>
<dbReference type="PANTHER" id="PTHR34825:SF1">
    <property type="entry name" value="AAA-ATPASE-LIKE DOMAIN-CONTAINING PROTEIN"/>
    <property type="match status" value="1"/>
</dbReference>
<gene>
    <name evidence="2" type="ORF">MBFIL_02910</name>
</gene>
<sequence length="553" mass="64971">MKEGINRNSLKYEHFKKICLGTQTFKFLRKNDFLYVDKTKEIYNLLHNEKIVFLSRPRRFGKSLLVSTLKSLFLGDKELFKGLYVYDKWDWNNQYNVIHLDMSDLENSSTEELKLDLENTIETIAKSYNISLNEKVSVRKKFSNLIMKLYISTGKEVVVLIDEYDAPILDNINNEELADANREVIESFYRALKNKDEYLNFVFITGISKFAHTSIFSKLNNPTDITLSNNYSTICGITHEELTKYCLDHINSFADKNNISYDDALSNIDYWYDGYSFDGEKRVFNPFSTLSALKKGKFSQYWFATGTPHFLVDILKNREETINFENMVINENDLNEIDPKNIVDLSLLFQGGYLTIDKEYVNVNGEIEYSLKIPNFEVKQAYKDNLINFYLSEVEEDILDFQDELWEDIKNGDCESLTNYLEIQLGEIPYYLNITTRNDRWKVKQTIFLLLLKNMGFKIRSEVPINQGRIDAVFRDKKQVVITEVKYTQDQKKSIDTLVDNALNQIHTKQYYRLYKNKKYNVILLAIAFKDTKINKKDTITEVKCKIEKLDHN</sequence>
<evidence type="ECO:0000313" key="3">
    <source>
        <dbReference type="Proteomes" id="UP000077066"/>
    </source>
</evidence>
<dbReference type="RefSeq" id="WP_066970787.1">
    <property type="nucleotide sequence ID" value="NZ_LWMT01000037.1"/>
</dbReference>
<feature type="domain" description="AAA-ATPase-like" evidence="1">
    <location>
        <begin position="20"/>
        <end position="216"/>
    </location>
</feature>
<comment type="caution">
    <text evidence="2">The sequence shown here is derived from an EMBL/GenBank/DDBJ whole genome shotgun (WGS) entry which is preliminary data.</text>
</comment>
<dbReference type="EMBL" id="LWMT01000037">
    <property type="protein sequence ID" value="KZX17221.1"/>
    <property type="molecule type" value="Genomic_DNA"/>
</dbReference>
<dbReference type="InterPro" id="IPR018631">
    <property type="entry name" value="AAA-ATPase-like_dom"/>
</dbReference>
<dbReference type="PATRIC" id="fig|55758.3.peg.324"/>
<dbReference type="Proteomes" id="UP000077066">
    <property type="component" value="Unassembled WGS sequence"/>
</dbReference>
<evidence type="ECO:0000313" key="2">
    <source>
        <dbReference type="EMBL" id="KZX17221.1"/>
    </source>
</evidence>
<evidence type="ECO:0000259" key="1">
    <source>
        <dbReference type="Pfam" id="PF09820"/>
    </source>
</evidence>